<evidence type="ECO:0000313" key="3">
    <source>
        <dbReference type="Proteomes" id="UP000319576"/>
    </source>
</evidence>
<sequence length="270" mass="28300">MFVPVACLRCGKLFQVPPAAAGTDVTCPWCREPTPALPVAADTPAAATPEPLSLDDAEPIAPAAAPVAPPTPRRQLSWKELALVVGAMILVAGVTMLVLGYRSGRGGTAGWVAFTAPDGSCTGLFPTAPTASAVAPNPQSVVTKGGEEYAAAGWYSGVRAWVAWQDLDPAWQKKLADDKDGTLGTLEAELARRVKDAGGTLVEGRKKTVQTTYGRGFEVEVTTPHGTRVERYVLAATGPRPRLYVVGVEGPKLDPDGALPARVFTAFRIN</sequence>
<evidence type="ECO:0000256" key="1">
    <source>
        <dbReference type="SAM" id="Phobius"/>
    </source>
</evidence>
<dbReference type="RefSeq" id="WP_145243700.1">
    <property type="nucleotide sequence ID" value="NZ_CP036273.1"/>
</dbReference>
<protein>
    <submittedName>
        <fullName evidence="2">Uncharacterized protein</fullName>
    </submittedName>
</protein>
<proteinExistence type="predicted"/>
<feature type="transmembrane region" description="Helical" evidence="1">
    <location>
        <begin position="81"/>
        <end position="101"/>
    </location>
</feature>
<dbReference type="InterPro" id="IPR036188">
    <property type="entry name" value="FAD/NAD-bd_sf"/>
</dbReference>
<dbReference type="OrthoDB" id="209478at2"/>
<dbReference type="SUPFAM" id="SSF51905">
    <property type="entry name" value="FAD/NAD(P)-binding domain"/>
    <property type="match status" value="1"/>
</dbReference>
<reference evidence="2 3" key="1">
    <citation type="submission" date="2019-02" db="EMBL/GenBank/DDBJ databases">
        <title>Deep-cultivation of Planctomycetes and their phenomic and genomic characterization uncovers novel biology.</title>
        <authorList>
            <person name="Wiegand S."/>
            <person name="Jogler M."/>
            <person name="Boedeker C."/>
            <person name="Pinto D."/>
            <person name="Vollmers J."/>
            <person name="Rivas-Marin E."/>
            <person name="Kohn T."/>
            <person name="Peeters S.H."/>
            <person name="Heuer A."/>
            <person name="Rast P."/>
            <person name="Oberbeckmann S."/>
            <person name="Bunk B."/>
            <person name="Jeske O."/>
            <person name="Meyerdierks A."/>
            <person name="Storesund J.E."/>
            <person name="Kallscheuer N."/>
            <person name="Luecker S."/>
            <person name="Lage O.M."/>
            <person name="Pohl T."/>
            <person name="Merkel B.J."/>
            <person name="Hornburger P."/>
            <person name="Mueller R.-W."/>
            <person name="Bruemmer F."/>
            <person name="Labrenz M."/>
            <person name="Spormann A.M."/>
            <person name="Op den Camp H."/>
            <person name="Overmann J."/>
            <person name="Amann R."/>
            <person name="Jetten M.S.M."/>
            <person name="Mascher T."/>
            <person name="Medema M.H."/>
            <person name="Devos D.P."/>
            <person name="Kaster A.-K."/>
            <person name="Ovreas L."/>
            <person name="Rohde M."/>
            <person name="Galperin M.Y."/>
            <person name="Jogler C."/>
        </authorList>
    </citation>
    <scope>NUCLEOTIDE SEQUENCE [LARGE SCALE GENOMIC DNA]</scope>
    <source>
        <strain evidence="2 3">ETA_A1</strain>
    </source>
</reference>
<dbReference type="KEGG" id="uli:ETAA1_54560"/>
<name>A0A517Y116_9BACT</name>
<keyword evidence="1" id="KW-1133">Transmembrane helix</keyword>
<evidence type="ECO:0000313" key="2">
    <source>
        <dbReference type="EMBL" id="QDU23456.1"/>
    </source>
</evidence>
<keyword evidence="3" id="KW-1185">Reference proteome</keyword>
<gene>
    <name evidence="2" type="ORF">ETAA1_54560</name>
</gene>
<accession>A0A517Y116</accession>
<keyword evidence="1" id="KW-0472">Membrane</keyword>
<dbReference type="Proteomes" id="UP000319576">
    <property type="component" value="Chromosome"/>
</dbReference>
<dbReference type="EMBL" id="CP036273">
    <property type="protein sequence ID" value="QDU23456.1"/>
    <property type="molecule type" value="Genomic_DNA"/>
</dbReference>
<keyword evidence="1" id="KW-0812">Transmembrane</keyword>
<organism evidence="2 3">
    <name type="scientific">Urbifossiella limnaea</name>
    <dbReference type="NCBI Taxonomy" id="2528023"/>
    <lineage>
        <taxon>Bacteria</taxon>
        <taxon>Pseudomonadati</taxon>
        <taxon>Planctomycetota</taxon>
        <taxon>Planctomycetia</taxon>
        <taxon>Gemmatales</taxon>
        <taxon>Gemmataceae</taxon>
        <taxon>Urbifossiella</taxon>
    </lineage>
</organism>
<dbReference type="AlphaFoldDB" id="A0A517Y116"/>